<feature type="domain" description="RRM" evidence="3">
    <location>
        <begin position="768"/>
        <end position="844"/>
    </location>
</feature>
<dbReference type="GO" id="GO:0003723">
    <property type="term" value="F:RNA binding"/>
    <property type="evidence" value="ECO:0007669"/>
    <property type="project" value="UniProtKB-UniRule"/>
</dbReference>
<dbReference type="GO" id="GO:0019888">
    <property type="term" value="F:protein phosphatase regulator activity"/>
    <property type="evidence" value="ECO:0007669"/>
    <property type="project" value="InterPro"/>
</dbReference>
<dbReference type="FunFam" id="1.25.10.10:FF:000331">
    <property type="entry name" value="Phosphoprotein phosphatase, putative"/>
    <property type="match status" value="1"/>
</dbReference>
<evidence type="ECO:0000313" key="5">
    <source>
        <dbReference type="Proteomes" id="UP001255856"/>
    </source>
</evidence>
<dbReference type="InterPro" id="IPR000504">
    <property type="entry name" value="RRM_dom"/>
</dbReference>
<evidence type="ECO:0000256" key="2">
    <source>
        <dbReference type="SAM" id="MobiDB-lite"/>
    </source>
</evidence>
<feature type="compositionally biased region" description="Pro residues" evidence="2">
    <location>
        <begin position="951"/>
        <end position="963"/>
    </location>
</feature>
<evidence type="ECO:0000256" key="1">
    <source>
        <dbReference type="PROSITE-ProRule" id="PRU00176"/>
    </source>
</evidence>
<feature type="compositionally biased region" description="Low complexity" evidence="2">
    <location>
        <begin position="26"/>
        <end position="58"/>
    </location>
</feature>
<dbReference type="PANTHER" id="PTHR10257">
    <property type="entry name" value="SERINE/THREONINE PROTEIN PHOSPHATASE 2A PP2A REGULATORY SUBUNIT B"/>
    <property type="match status" value="1"/>
</dbReference>
<dbReference type="Pfam" id="PF01603">
    <property type="entry name" value="B56"/>
    <property type="match status" value="1"/>
</dbReference>
<comment type="caution">
    <text evidence="4">The sequence shown here is derived from an EMBL/GenBank/DDBJ whole genome shotgun (WGS) entry which is preliminary data.</text>
</comment>
<dbReference type="InterPro" id="IPR016024">
    <property type="entry name" value="ARM-type_fold"/>
</dbReference>
<feature type="region of interest" description="Disordered" evidence="2">
    <location>
        <begin position="950"/>
        <end position="970"/>
    </location>
</feature>
<organism evidence="4 5">
    <name type="scientific">Prototheca wickerhamii</name>
    <dbReference type="NCBI Taxonomy" id="3111"/>
    <lineage>
        <taxon>Eukaryota</taxon>
        <taxon>Viridiplantae</taxon>
        <taxon>Chlorophyta</taxon>
        <taxon>core chlorophytes</taxon>
        <taxon>Trebouxiophyceae</taxon>
        <taxon>Chlorellales</taxon>
        <taxon>Chlorellaceae</taxon>
        <taxon>Prototheca</taxon>
    </lineage>
</organism>
<gene>
    <name evidence="4" type="ORF">QBZ16_001529</name>
</gene>
<feature type="region of interest" description="Disordered" evidence="2">
    <location>
        <begin position="483"/>
        <end position="502"/>
    </location>
</feature>
<dbReference type="AlphaFoldDB" id="A0AAD9IDD2"/>
<keyword evidence="1" id="KW-0694">RNA-binding</keyword>
<dbReference type="SUPFAM" id="SSF54928">
    <property type="entry name" value="RNA-binding domain, RBD"/>
    <property type="match status" value="2"/>
</dbReference>
<name>A0AAD9IDD2_PROWI</name>
<dbReference type="InterPro" id="IPR002554">
    <property type="entry name" value="PP2A_B56"/>
</dbReference>
<dbReference type="EMBL" id="JASFZW010000013">
    <property type="protein sequence ID" value="KAK2075788.1"/>
    <property type="molecule type" value="Genomic_DNA"/>
</dbReference>
<accession>A0AAD9IDD2</accession>
<dbReference type="Pfam" id="PF00076">
    <property type="entry name" value="RRM_1"/>
    <property type="match status" value="3"/>
</dbReference>
<dbReference type="InterPro" id="IPR012677">
    <property type="entry name" value="Nucleotide-bd_a/b_plait_sf"/>
</dbReference>
<feature type="compositionally biased region" description="Low complexity" evidence="2">
    <location>
        <begin position="623"/>
        <end position="638"/>
    </location>
</feature>
<feature type="domain" description="RRM" evidence="3">
    <location>
        <begin position="647"/>
        <end position="727"/>
    </location>
</feature>
<sequence length="1136" mass="120999">MKLKLAGGTPKSGKGDAGVGQTPAGQSRSVSPAPAAQSAKPVAPAAPAAAAKESSAPEVEGPHAFPPLTEEEMRRHYAEPLPSFRDVGPGERQALFVSKLHLCAFTFDFTDPASHVHEKETKRLTLLEMVDYVNSGSGKFREALAPDLVFMVSSNIFRSLPPPRPHALEAFDAEEEEPSLEPAWPHLQIVYELLLRFIVSGDTDAKTAKKFVDQQFVLHLLDLFDSGKFMVHRPFIRKAINYVFYHFVFETERHNGIAELLEILGSIINGFALPLKDEHKNFLIRALLPLHKPKCLPQYHQQLSYCITQAQDSAHFVEKDPELAVPVLQGLLKFWPITNSHKEVLFIGELEEVLEITKPKEFEIVIEPLFRRISRCLTSSHFQVAERSLFLWNNDAIVLLVTQYKEKVLPLVIGALEENAAHHWNSAVHSLTLNVRKMFQEMDVAMYNKCLHKMDSSERSAAAKESQRQDRWDAILRAAKEPSMQVAASNVPPKEEDAPAAPGSGLEDLAVVSLLPTRHFWIGNLSAHISRAVLTTVFDQFGTLEDVVTFPGRMYAFVNFRRVDDAVSAHQTLQGLVIPELTGDRPLLLKYRPATTAEAKLRALGHGEEAEGGGSRDGGAGSGSAPTPTSTSTSTASTCQPQSEPSARIWLGNIAMGTTVRVLQSVLSRFGPLLDAAVFPARIGPLGYAFARFERVEDAVAAFTALNNTVVPALSGGKQLKMRYKARAARARPAGPCPVPIASRLAPGSAHAHAAVSAPRAAPPSASRHLWLGNVGHCCSEAALVDLFGRYGQVESVRLFALKAYAFVNFVEVAAARRAMSALDGAVIPALTGTKGLVMRYQQEPTPGAAAARPPPARALADLLANTQAAALVAAALTHRPPYGAPPVPLPSPGLSLSMPPPTLLQPQAWAVAPSPQLPAPAPDLLGALSRLLEAQNSVNAFADSAFAAAPAPPPAQPAPASPPDDGAARAASLTASLACMGLDQASLTAALAAAQGPPAGPRSAASALAEHAAMLQQVQAMDPAAALQLALAQPALRSLPQSGEGEGARPSSGGPPSARQSLSLSLSPDSIWNASPSLRPSGSPDTADPAAAGMALLDAQSQHAAQALLPAWARFGNGAAHWPGEGHRGHPPYRG</sequence>
<dbReference type="GO" id="GO:0007165">
    <property type="term" value="P:signal transduction"/>
    <property type="evidence" value="ECO:0007669"/>
    <property type="project" value="InterPro"/>
</dbReference>
<feature type="compositionally biased region" description="Polar residues" evidence="2">
    <location>
        <begin position="1059"/>
        <end position="1085"/>
    </location>
</feature>
<feature type="region of interest" description="Disordered" evidence="2">
    <location>
        <begin position="1040"/>
        <end position="1091"/>
    </location>
</feature>
<dbReference type="InterPro" id="IPR011989">
    <property type="entry name" value="ARM-like"/>
</dbReference>
<dbReference type="CDD" id="cd00590">
    <property type="entry name" value="RRM_SF"/>
    <property type="match status" value="2"/>
</dbReference>
<dbReference type="SMART" id="SM00360">
    <property type="entry name" value="RRM"/>
    <property type="match status" value="3"/>
</dbReference>
<proteinExistence type="predicted"/>
<evidence type="ECO:0000313" key="4">
    <source>
        <dbReference type="EMBL" id="KAK2075788.1"/>
    </source>
</evidence>
<dbReference type="Proteomes" id="UP001255856">
    <property type="component" value="Unassembled WGS sequence"/>
</dbReference>
<keyword evidence="5" id="KW-1185">Reference proteome</keyword>
<dbReference type="Gene3D" id="3.30.70.330">
    <property type="match status" value="3"/>
</dbReference>
<dbReference type="SUPFAM" id="SSF48371">
    <property type="entry name" value="ARM repeat"/>
    <property type="match status" value="1"/>
</dbReference>
<dbReference type="PROSITE" id="PS50102">
    <property type="entry name" value="RRM"/>
    <property type="match status" value="3"/>
</dbReference>
<feature type="region of interest" description="Disordered" evidence="2">
    <location>
        <begin position="605"/>
        <end position="644"/>
    </location>
</feature>
<dbReference type="GO" id="GO:0000159">
    <property type="term" value="C:protein phosphatase type 2A complex"/>
    <property type="evidence" value="ECO:0007669"/>
    <property type="project" value="InterPro"/>
</dbReference>
<feature type="region of interest" description="Disordered" evidence="2">
    <location>
        <begin position="1"/>
        <end position="68"/>
    </location>
</feature>
<reference evidence="4" key="1">
    <citation type="submission" date="2021-01" db="EMBL/GenBank/DDBJ databases">
        <authorList>
            <person name="Eckstrom K.M.E."/>
        </authorList>
    </citation>
    <scope>NUCLEOTIDE SEQUENCE</scope>
    <source>
        <strain evidence="4">UVCC 0001</strain>
    </source>
</reference>
<feature type="compositionally biased region" description="Gly residues" evidence="2">
    <location>
        <begin position="612"/>
        <end position="622"/>
    </location>
</feature>
<dbReference type="Gene3D" id="1.25.10.10">
    <property type="entry name" value="Leucine-rich Repeat Variant"/>
    <property type="match status" value="1"/>
</dbReference>
<protein>
    <recommendedName>
        <fullName evidence="3">RRM domain-containing protein</fullName>
    </recommendedName>
</protein>
<feature type="domain" description="RRM" evidence="3">
    <location>
        <begin position="518"/>
        <end position="594"/>
    </location>
</feature>
<dbReference type="InterPro" id="IPR035979">
    <property type="entry name" value="RBD_domain_sf"/>
</dbReference>
<evidence type="ECO:0000259" key="3">
    <source>
        <dbReference type="PROSITE" id="PS50102"/>
    </source>
</evidence>
<dbReference type="PANTHER" id="PTHR10257:SF3">
    <property type="entry name" value="SERINE_THREONINE-PROTEIN PHOSPHATASE 2A 56 KDA REGULATORY SUBUNIT GAMMA ISOFORM"/>
    <property type="match status" value="1"/>
</dbReference>